<reference evidence="1" key="1">
    <citation type="submission" date="2018-06" db="EMBL/GenBank/DDBJ databases">
        <authorList>
            <person name="Zhirakovskaya E."/>
        </authorList>
    </citation>
    <scope>NUCLEOTIDE SEQUENCE</scope>
</reference>
<evidence type="ECO:0008006" key="2">
    <source>
        <dbReference type="Google" id="ProtNLM"/>
    </source>
</evidence>
<dbReference type="Pfam" id="PF11197">
    <property type="entry name" value="DUF2835"/>
    <property type="match status" value="1"/>
</dbReference>
<accession>A0A3B0ZV51</accession>
<organism evidence="1">
    <name type="scientific">hydrothermal vent metagenome</name>
    <dbReference type="NCBI Taxonomy" id="652676"/>
    <lineage>
        <taxon>unclassified sequences</taxon>
        <taxon>metagenomes</taxon>
        <taxon>ecological metagenomes</taxon>
    </lineage>
</organism>
<name>A0A3B0ZV51_9ZZZZ</name>
<sequence length="74" mass="8555">MSHTARFNLNILYDDYLAFYQGAAHSVSVVADDGRRIEFPANQIQCHLTREGIRGRFELEFDDNNKLIALRRIA</sequence>
<dbReference type="EMBL" id="UOFP01000087">
    <property type="protein sequence ID" value="VAW85324.1"/>
    <property type="molecule type" value="Genomic_DNA"/>
</dbReference>
<gene>
    <name evidence="1" type="ORF">MNBD_GAMMA18-2130</name>
</gene>
<protein>
    <recommendedName>
        <fullName evidence="2">DUF2835 domain-containing protein</fullName>
    </recommendedName>
</protein>
<dbReference type="InterPro" id="IPR021363">
    <property type="entry name" value="DUF2835"/>
</dbReference>
<evidence type="ECO:0000313" key="1">
    <source>
        <dbReference type="EMBL" id="VAW85324.1"/>
    </source>
</evidence>
<proteinExistence type="predicted"/>
<dbReference type="AlphaFoldDB" id="A0A3B0ZV51"/>